<dbReference type="STRING" id="247633.GP2143_10807"/>
<organism evidence="2 3">
    <name type="scientific">marine gamma proteobacterium HTCC2143</name>
    <dbReference type="NCBI Taxonomy" id="247633"/>
    <lineage>
        <taxon>Bacteria</taxon>
        <taxon>Pseudomonadati</taxon>
        <taxon>Pseudomonadota</taxon>
        <taxon>Gammaproteobacteria</taxon>
        <taxon>Cellvibrionales</taxon>
        <taxon>Spongiibacteraceae</taxon>
        <taxon>BD1-7 clade</taxon>
    </lineage>
</organism>
<dbReference type="SUPFAM" id="SSF54637">
    <property type="entry name" value="Thioesterase/thiol ester dehydrase-isomerase"/>
    <property type="match status" value="1"/>
</dbReference>
<gene>
    <name evidence="2" type="ORF">GP2143_10807</name>
</gene>
<comment type="caution">
    <text evidence="2">The sequence shown here is derived from an EMBL/GenBank/DDBJ whole genome shotgun (WGS) entry which is preliminary data.</text>
</comment>
<dbReference type="Pfam" id="PF13279">
    <property type="entry name" value="4HBT_2"/>
    <property type="match status" value="1"/>
</dbReference>
<name>A0YE48_9GAMM</name>
<dbReference type="eggNOG" id="COG0824">
    <property type="taxonomic scope" value="Bacteria"/>
</dbReference>
<dbReference type="AlphaFoldDB" id="A0YE48"/>
<protein>
    <submittedName>
        <fullName evidence="2">Uncharacterized protein</fullName>
    </submittedName>
</protein>
<dbReference type="Proteomes" id="UP000004931">
    <property type="component" value="Unassembled WGS sequence"/>
</dbReference>
<dbReference type="PANTHER" id="PTHR31793:SF37">
    <property type="entry name" value="ACYL-COA THIOESTER HYDROLASE YBGC"/>
    <property type="match status" value="1"/>
</dbReference>
<dbReference type="GO" id="GO:0047617">
    <property type="term" value="F:fatty acyl-CoA hydrolase activity"/>
    <property type="evidence" value="ECO:0007669"/>
    <property type="project" value="TreeGrafter"/>
</dbReference>
<dbReference type="CDD" id="cd00586">
    <property type="entry name" value="4HBT"/>
    <property type="match status" value="1"/>
</dbReference>
<dbReference type="OrthoDB" id="9801517at2"/>
<dbReference type="InterPro" id="IPR029069">
    <property type="entry name" value="HotDog_dom_sf"/>
</dbReference>
<keyword evidence="1" id="KW-0378">Hydrolase</keyword>
<evidence type="ECO:0000313" key="3">
    <source>
        <dbReference type="Proteomes" id="UP000004931"/>
    </source>
</evidence>
<dbReference type="InterPro" id="IPR050563">
    <property type="entry name" value="4-hydroxybenzoyl-CoA_TE"/>
</dbReference>
<dbReference type="EMBL" id="AAVT01000005">
    <property type="protein sequence ID" value="EAW31082.1"/>
    <property type="molecule type" value="Genomic_DNA"/>
</dbReference>
<sequence length="147" mass="16461">MNNLSLWDHDDPFCINVVATSLDIDSFGHVNNVVYIKWLEQLAWAHSSALGLSESDCVAMARGMAVRRINVEYLSACYAGDEIVVGNWISASDGKLRITRRYQLIVPATNTTVMRGEVDFVCMNLQSGRPARFPARFSEAYRVTLLD</sequence>
<accession>A0YE48</accession>
<keyword evidence="3" id="KW-1185">Reference proteome</keyword>
<dbReference type="Gene3D" id="3.10.129.10">
    <property type="entry name" value="Hotdog Thioesterase"/>
    <property type="match status" value="1"/>
</dbReference>
<reference evidence="2 3" key="1">
    <citation type="journal article" date="2010" name="J. Bacteriol.">
        <title>Genome sequence of the oligotrophic marine Gammaproteobacterium HTCC2143, isolated from the Oregon Coast.</title>
        <authorList>
            <person name="Oh H.M."/>
            <person name="Kang I."/>
            <person name="Ferriera S."/>
            <person name="Giovannoni S.J."/>
            <person name="Cho J.C."/>
        </authorList>
    </citation>
    <scope>NUCLEOTIDE SEQUENCE [LARGE SCALE GENOMIC DNA]</scope>
    <source>
        <strain evidence="2 3">HTCC2143</strain>
    </source>
</reference>
<proteinExistence type="predicted"/>
<evidence type="ECO:0000313" key="2">
    <source>
        <dbReference type="EMBL" id="EAW31082.1"/>
    </source>
</evidence>
<evidence type="ECO:0000256" key="1">
    <source>
        <dbReference type="ARBA" id="ARBA00022801"/>
    </source>
</evidence>
<dbReference type="PANTHER" id="PTHR31793">
    <property type="entry name" value="4-HYDROXYBENZOYL-COA THIOESTERASE FAMILY MEMBER"/>
    <property type="match status" value="1"/>
</dbReference>